<comment type="caution">
    <text evidence="3">The sequence shown here is derived from an EMBL/GenBank/DDBJ whole genome shotgun (WGS) entry which is preliminary data.</text>
</comment>
<dbReference type="SUPFAM" id="SSF158573">
    <property type="entry name" value="GINS helical bundle-like"/>
    <property type="match status" value="1"/>
</dbReference>
<dbReference type="OrthoDB" id="10252587at2759"/>
<proteinExistence type="inferred from homology"/>
<sequence>MILDERPGSTSIFGSVEHSKIIFVIRGAGGKSLNDDMFGEKATDLIKELLRESIDTIPKYNEESVEHVIQEIIRLFDKNMEEVSLSTGEDMSYFPGVQFRHSCIEYNKRCLLAYLIGDLSLHRWEVGSVLGDDLKSRLSKHEVVIYIIWIEYFYKYCQNLENYIQNLGLDITKYSCPPKALNVEIRCLEDIGEVVLPDGHSVNLKKDTQHYLPRNFCESFLKQGLFEQITD</sequence>
<protein>
    <recommendedName>
        <fullName evidence="1">DNA replication complex GINS protein PSF1</fullName>
    </recommendedName>
</protein>
<feature type="domain" description="DNA replication complex GINS protein PSF1 C-terminal" evidence="2">
    <location>
        <begin position="182"/>
        <end position="230"/>
    </location>
</feature>
<comment type="function">
    <text evidence="1">Required for correct functioning of the GINS complex, a complex that plays an essential role in the initiation of DNA replication, and progression of DNA replication forks. GINS complex seems to bind preferentially to single-stranded DNA.</text>
</comment>
<comment type="similarity">
    <text evidence="1">Belongs to the GINS1/PSF1 family.</text>
</comment>
<comment type="subunit">
    <text evidence="1">Component of the GINS complex.</text>
</comment>
<dbReference type="InterPro" id="IPR005339">
    <property type="entry name" value="GINS_Psf1"/>
</dbReference>
<dbReference type="EMBL" id="JWZT01002742">
    <property type="protein sequence ID" value="KII68649.1"/>
    <property type="molecule type" value="Genomic_DNA"/>
</dbReference>
<dbReference type="AlphaFoldDB" id="A0A0C2ITE0"/>
<evidence type="ECO:0000256" key="1">
    <source>
        <dbReference type="RuleBase" id="RU368085"/>
    </source>
</evidence>
<dbReference type="Pfam" id="PF24997">
    <property type="entry name" value="PSF1_C"/>
    <property type="match status" value="1"/>
</dbReference>
<name>A0A0C2ITE0_THEKT</name>
<dbReference type="Gene3D" id="1.20.58.1030">
    <property type="match status" value="1"/>
</dbReference>
<keyword evidence="1" id="KW-0235">DNA replication</keyword>
<accession>A0A0C2ITE0</accession>
<comment type="subcellular location">
    <subcellularLocation>
        <location evidence="1">Nucleus</location>
    </subcellularLocation>
</comment>
<dbReference type="InterPro" id="IPR036224">
    <property type="entry name" value="GINS_bundle-like_dom_sf"/>
</dbReference>
<evidence type="ECO:0000259" key="2">
    <source>
        <dbReference type="Pfam" id="PF24997"/>
    </source>
</evidence>
<dbReference type="GO" id="GO:1902983">
    <property type="term" value="P:DNA strand elongation involved in mitotic DNA replication"/>
    <property type="evidence" value="ECO:0007669"/>
    <property type="project" value="TreeGrafter"/>
</dbReference>
<reference evidence="3 4" key="1">
    <citation type="journal article" date="2014" name="Genome Biol. Evol.">
        <title>The genome of the myxosporean Thelohanellus kitauei shows adaptations to nutrient acquisition within its fish host.</title>
        <authorList>
            <person name="Yang Y."/>
            <person name="Xiong J."/>
            <person name="Zhou Z."/>
            <person name="Huo F."/>
            <person name="Miao W."/>
            <person name="Ran C."/>
            <person name="Liu Y."/>
            <person name="Zhang J."/>
            <person name="Feng J."/>
            <person name="Wang M."/>
            <person name="Wang M."/>
            <person name="Wang L."/>
            <person name="Yao B."/>
        </authorList>
    </citation>
    <scope>NUCLEOTIDE SEQUENCE [LARGE SCALE GENOMIC DNA]</scope>
    <source>
        <strain evidence="3">Wuqing</strain>
    </source>
</reference>
<dbReference type="CDD" id="cd21696">
    <property type="entry name" value="GINS_B_Psf1"/>
    <property type="match status" value="1"/>
</dbReference>
<evidence type="ECO:0000313" key="3">
    <source>
        <dbReference type="EMBL" id="KII68649.1"/>
    </source>
</evidence>
<organism evidence="3 4">
    <name type="scientific">Thelohanellus kitauei</name>
    <name type="common">Myxosporean</name>
    <dbReference type="NCBI Taxonomy" id="669202"/>
    <lineage>
        <taxon>Eukaryota</taxon>
        <taxon>Metazoa</taxon>
        <taxon>Cnidaria</taxon>
        <taxon>Myxozoa</taxon>
        <taxon>Myxosporea</taxon>
        <taxon>Bivalvulida</taxon>
        <taxon>Platysporina</taxon>
        <taxon>Myxobolidae</taxon>
        <taxon>Thelohanellus</taxon>
    </lineage>
</organism>
<gene>
    <name evidence="3" type="ORF">RF11_14585</name>
</gene>
<dbReference type="InterPro" id="IPR056783">
    <property type="entry name" value="PSF1_C"/>
</dbReference>
<dbReference type="GO" id="GO:0000811">
    <property type="term" value="C:GINS complex"/>
    <property type="evidence" value="ECO:0007669"/>
    <property type="project" value="UniProtKB-UniRule"/>
</dbReference>
<dbReference type="PANTHER" id="PTHR12914">
    <property type="entry name" value="PARTNER OF SLD5"/>
    <property type="match status" value="1"/>
</dbReference>
<keyword evidence="1" id="KW-0539">Nucleus</keyword>
<dbReference type="Proteomes" id="UP000031668">
    <property type="component" value="Unassembled WGS sequence"/>
</dbReference>
<dbReference type="PANTHER" id="PTHR12914:SF2">
    <property type="entry name" value="DNA REPLICATION COMPLEX GINS PROTEIN PSF1"/>
    <property type="match status" value="1"/>
</dbReference>
<keyword evidence="4" id="KW-1185">Reference proteome</keyword>
<dbReference type="OMA" id="MFCEKAT"/>
<dbReference type="CDD" id="cd11710">
    <property type="entry name" value="GINS_A_psf1"/>
    <property type="match status" value="1"/>
</dbReference>
<evidence type="ECO:0000313" key="4">
    <source>
        <dbReference type="Proteomes" id="UP000031668"/>
    </source>
</evidence>